<dbReference type="Proteomes" id="UP000289206">
    <property type="component" value="Segment"/>
</dbReference>
<sequence length="94" mass="10366">MNPTLEATQTGSETYEVAARPDKGIPVTLYVVPALVPRRGRVYDVKRNPDPNTTGYITRHSTFEVAAKAATSRAKKYLASYARAEKRRLKAGQA</sequence>
<gene>
    <name evidence="1" type="primary">44</name>
    <name evidence="1" type="ORF">SEA_SONALI_44</name>
</gene>
<name>A0A411CQS3_9CAUD</name>
<keyword evidence="2" id="KW-1185">Reference proteome</keyword>
<dbReference type="RefSeq" id="YP_009819717.1">
    <property type="nucleotide sequence ID" value="NC_048152.1"/>
</dbReference>
<dbReference type="EMBL" id="MK411746">
    <property type="protein sequence ID" value="QAY16156.1"/>
    <property type="molecule type" value="Genomic_DNA"/>
</dbReference>
<dbReference type="GeneID" id="55011135"/>
<dbReference type="KEGG" id="vg:55011135"/>
<protein>
    <submittedName>
        <fullName evidence="1">Uncharacterized protein</fullName>
    </submittedName>
</protein>
<evidence type="ECO:0000313" key="1">
    <source>
        <dbReference type="EMBL" id="QAY16156.1"/>
    </source>
</evidence>
<accession>A0A411CQS3</accession>
<proteinExistence type="predicted"/>
<organism evidence="1 2">
    <name type="scientific">Arthrobacter phage Sonali</name>
    <dbReference type="NCBI Taxonomy" id="2510495"/>
    <lineage>
        <taxon>Viruses</taxon>
        <taxon>Duplodnaviria</taxon>
        <taxon>Heunggongvirae</taxon>
        <taxon>Uroviricota</taxon>
        <taxon>Caudoviricetes</taxon>
        <taxon>Sonalivirus</taxon>
        <taxon>Sonalivirus sonali</taxon>
    </lineage>
</organism>
<evidence type="ECO:0000313" key="2">
    <source>
        <dbReference type="Proteomes" id="UP000289206"/>
    </source>
</evidence>
<reference evidence="1 2" key="1">
    <citation type="submission" date="2019-01" db="EMBL/GenBank/DDBJ databases">
        <authorList>
            <person name="Adair T.L."/>
            <person name="Lucas L.G."/>
            <person name="Young A.M."/>
            <person name="Antrich S.C."/>
            <person name="Baird A.G."/>
            <person name="Dunn E.L."/>
            <person name="Fernandes B.I."/>
            <person name="Fraley E.G."/>
            <person name="Ghanem A.X."/>
            <person name="Gilbert M.G."/>
            <person name="Morris T.B."/>
            <person name="Nortch B.D."/>
            <person name="Overcash M.E."/>
            <person name="Pavleszek K.E."/>
            <person name="Pellegrini L.I.O."/>
            <person name="Pham L.T."/>
            <person name="Rule L.S."/>
            <person name="Schultz E.M."/>
            <person name="Smith J."/>
            <person name="Thong B.J."/>
            <person name="Turner H.A."/>
            <person name="Walker G."/>
            <person name="Whitaker Z.J."/>
            <person name="Wilsey R.N."/>
            <person name="Yanney R.L."/>
            <person name="Klyczek K."/>
            <person name="Garlena R.A."/>
            <person name="Russell D.A."/>
            <person name="Pope W.H."/>
            <person name="Jacobs-Sera D."/>
            <person name="Hatfull G.F."/>
        </authorList>
    </citation>
    <scope>NUCLEOTIDE SEQUENCE [LARGE SCALE GENOMIC DNA]</scope>
</reference>